<proteinExistence type="predicted"/>
<name>A0AAD7U5U2_9STRA</name>
<keyword evidence="2" id="KW-1185">Reference proteome</keyword>
<dbReference type="InterPro" id="IPR004963">
    <property type="entry name" value="PAE/NOTUM"/>
</dbReference>
<accession>A0AAD7U5U2</accession>
<dbReference type="PANTHER" id="PTHR21562:SF83">
    <property type="entry name" value="PECTIN ACETYLESTERASE 4"/>
    <property type="match status" value="1"/>
</dbReference>
<evidence type="ECO:0000313" key="1">
    <source>
        <dbReference type="EMBL" id="KAJ8598638.1"/>
    </source>
</evidence>
<dbReference type="GO" id="GO:0016787">
    <property type="term" value="F:hydrolase activity"/>
    <property type="evidence" value="ECO:0007669"/>
    <property type="project" value="InterPro"/>
</dbReference>
<comment type="caution">
    <text evidence="1">The sequence shown here is derived from an EMBL/GenBank/DDBJ whole genome shotgun (WGS) entry which is preliminary data.</text>
</comment>
<sequence>MKGLDGGVGASLGSSSELMLQLVQSSKIFEVMRGPIIPGRRASSYGECAWGETESCALSSLGNVTRISTGDKFPETQCIFGDPYYFDVHKGGDGSKLMVYFQGGGACWDFASVEYTRIMEKIDISLASCHPTIYSDPGAEGIFGSNDENPFLDYTIVQVGYCSGDVHFGDVTRYGVTQAGYKNAMAVLSWVVEQQASNELPETIDELVIAGSSAGSMGAQLWAKNVTQLIPAEHVTLLFDSYVGVFPPEDEGRTFQGYGMCPYLVTSELRDVCDAGNLSLQMVTKTQLDEIPEARAAFIQAKNDSVQTVFYDAVLFTDDPALAAACVLKRECRDDAIDPSTFYANTQSILEYYNVSSDRAGGDAVTFFVNSDHHIYFTADEHFYNTTTRGTSLSYFGTLAPWIASLLPSSANLTREQCYGALAQPSTSSGLDYCDTNLAERLTPPPPS</sequence>
<gene>
    <name evidence="1" type="ORF">CTAYLR_003074</name>
</gene>
<reference evidence="1" key="1">
    <citation type="submission" date="2023-01" db="EMBL/GenBank/DDBJ databases">
        <title>Metagenome sequencing of chrysophaentin producing Chrysophaeum taylorii.</title>
        <authorList>
            <person name="Davison J."/>
            <person name="Bewley C."/>
        </authorList>
    </citation>
    <scope>NUCLEOTIDE SEQUENCE</scope>
    <source>
        <strain evidence="1">NIES-1699</strain>
    </source>
</reference>
<dbReference type="AlphaFoldDB" id="A0AAD7U5U2"/>
<organism evidence="1 2">
    <name type="scientific">Chrysophaeum taylorii</name>
    <dbReference type="NCBI Taxonomy" id="2483200"/>
    <lineage>
        <taxon>Eukaryota</taxon>
        <taxon>Sar</taxon>
        <taxon>Stramenopiles</taxon>
        <taxon>Ochrophyta</taxon>
        <taxon>Pelagophyceae</taxon>
        <taxon>Pelagomonadales</taxon>
        <taxon>Pelagomonadaceae</taxon>
        <taxon>Chrysophaeum</taxon>
    </lineage>
</organism>
<evidence type="ECO:0000313" key="2">
    <source>
        <dbReference type="Proteomes" id="UP001230188"/>
    </source>
</evidence>
<dbReference type="Proteomes" id="UP001230188">
    <property type="component" value="Unassembled WGS sequence"/>
</dbReference>
<dbReference type="PANTHER" id="PTHR21562">
    <property type="entry name" value="NOTUM-RELATED"/>
    <property type="match status" value="1"/>
</dbReference>
<protein>
    <recommendedName>
        <fullName evidence="3">Pectin acetylesterase</fullName>
    </recommendedName>
</protein>
<dbReference type="Pfam" id="PF03283">
    <property type="entry name" value="PAE"/>
    <property type="match status" value="1"/>
</dbReference>
<evidence type="ECO:0008006" key="3">
    <source>
        <dbReference type="Google" id="ProtNLM"/>
    </source>
</evidence>
<dbReference type="EMBL" id="JAQMWT010000667">
    <property type="protein sequence ID" value="KAJ8598638.1"/>
    <property type="molecule type" value="Genomic_DNA"/>
</dbReference>